<dbReference type="PROSITE" id="PS00061">
    <property type="entry name" value="ADH_SHORT"/>
    <property type="match status" value="2"/>
</dbReference>
<evidence type="ECO:0000256" key="1">
    <source>
        <dbReference type="ARBA" id="ARBA00006484"/>
    </source>
</evidence>
<evidence type="ECO:0000256" key="2">
    <source>
        <dbReference type="ARBA" id="ARBA00022857"/>
    </source>
</evidence>
<dbReference type="Gene3D" id="3.40.50.720">
    <property type="entry name" value="NAD(P)-binding Rossmann-like Domain"/>
    <property type="match status" value="2"/>
</dbReference>
<keyword evidence="2" id="KW-0521">NADP</keyword>
<dbReference type="InterPro" id="IPR045313">
    <property type="entry name" value="CBR1-like"/>
</dbReference>
<dbReference type="PANTHER" id="PTHR43490:SF119">
    <property type="entry name" value="SHORT-CHAIN DEHYDROGENASE_REDUCTASE"/>
    <property type="match status" value="1"/>
</dbReference>
<dbReference type="Proteomes" id="UP001168877">
    <property type="component" value="Unassembled WGS sequence"/>
</dbReference>
<dbReference type="SUPFAM" id="SSF51735">
    <property type="entry name" value="NAD(P)-binding Rossmann-fold domains"/>
    <property type="match status" value="2"/>
</dbReference>
<dbReference type="CDD" id="cd05324">
    <property type="entry name" value="carb_red_PTCR-like_SDR_c"/>
    <property type="match status" value="1"/>
</dbReference>
<protein>
    <submittedName>
        <fullName evidence="4">Uncharacterized protein</fullName>
    </submittedName>
</protein>
<organism evidence="4 5">
    <name type="scientific">Acer saccharum</name>
    <name type="common">Sugar maple</name>
    <dbReference type="NCBI Taxonomy" id="4024"/>
    <lineage>
        <taxon>Eukaryota</taxon>
        <taxon>Viridiplantae</taxon>
        <taxon>Streptophyta</taxon>
        <taxon>Embryophyta</taxon>
        <taxon>Tracheophyta</taxon>
        <taxon>Spermatophyta</taxon>
        <taxon>Magnoliopsida</taxon>
        <taxon>eudicotyledons</taxon>
        <taxon>Gunneridae</taxon>
        <taxon>Pentapetalae</taxon>
        <taxon>rosids</taxon>
        <taxon>malvids</taxon>
        <taxon>Sapindales</taxon>
        <taxon>Sapindaceae</taxon>
        <taxon>Hippocastanoideae</taxon>
        <taxon>Acereae</taxon>
        <taxon>Acer</taxon>
    </lineage>
</organism>
<comment type="similarity">
    <text evidence="1">Belongs to the short-chain dehydrogenases/reductases (SDR) family.</text>
</comment>
<dbReference type="InterPro" id="IPR020904">
    <property type="entry name" value="Sc_DH/Rdtase_CS"/>
</dbReference>
<dbReference type="PRINTS" id="PR00081">
    <property type="entry name" value="GDHRDH"/>
</dbReference>
<dbReference type="InterPro" id="IPR002347">
    <property type="entry name" value="SDR_fam"/>
</dbReference>
<dbReference type="PRINTS" id="PR00080">
    <property type="entry name" value="SDRFAMILY"/>
</dbReference>
<keyword evidence="5" id="KW-1185">Reference proteome</keyword>
<sequence>MEQSSTFLQAKRYAVVTGANKGIGFEICKQLSSKGVVVVLTSRDEKRGLEAVEKLKESEGLSDYVIFHQLDVTDPASIASLADFIKTHFGKLDILVNNAAYSGVVFSDAFVRTFEAANDWLIKCMTTQPAEGECFDWNELATQNYEMAEECLKINYYGAKRMIEAHISLLQLSDSARIVNVSSSAGLLQNVENEYAKAVLNDVENLTEEKIDELLNKFMKDFKEGSLEKQGWRTYLSAYTVSKASLNAYTRLLANKYPDFLVNSVCPGHVKTDIICNTGLFTSLEGAQPVVRHAVVTGANKGIGFEICKQLASKGIVVVLTSRDEKRGLEAVGKLRESGLSDYVIFHQLDVTDPASIASLADFIKTQFGKLDILVNNAAISGVILDSEAFVRAFEAAGGWSRGQHFNWNELATQTFEVVEECLKTNYYGAKRMVESLISLLQLSDSARIVNVSSVGGLLKHIPIERDKTMLSDIESLTEEKIDEFLNKFMKDFKEGSLEKQGWQPYLSTYTVSKAALNAYTRMLSNKYPNILINCVCPGSIKTDINCNTGLFTPEEGAQFAVRLALLPQSGGSSGLFFSRNEMSCF</sequence>
<comment type="caution">
    <text evidence="4">The sequence shown here is derived from an EMBL/GenBank/DDBJ whole genome shotgun (WGS) entry which is preliminary data.</text>
</comment>
<dbReference type="GO" id="GO:0016616">
    <property type="term" value="F:oxidoreductase activity, acting on the CH-OH group of donors, NAD or NADP as acceptor"/>
    <property type="evidence" value="ECO:0007669"/>
    <property type="project" value="InterPro"/>
</dbReference>
<evidence type="ECO:0000313" key="5">
    <source>
        <dbReference type="Proteomes" id="UP001168877"/>
    </source>
</evidence>
<dbReference type="EMBL" id="JAUESC010000384">
    <property type="protein sequence ID" value="KAK0582216.1"/>
    <property type="molecule type" value="Genomic_DNA"/>
</dbReference>
<evidence type="ECO:0000256" key="3">
    <source>
        <dbReference type="ARBA" id="ARBA00023002"/>
    </source>
</evidence>
<dbReference type="Pfam" id="PF00106">
    <property type="entry name" value="adh_short"/>
    <property type="match status" value="2"/>
</dbReference>
<dbReference type="FunFam" id="3.40.50.720:FF:000312">
    <property type="entry name" value="(+)-neomenthol dehydrogenase"/>
    <property type="match status" value="1"/>
</dbReference>
<evidence type="ECO:0000313" key="4">
    <source>
        <dbReference type="EMBL" id="KAK0582216.1"/>
    </source>
</evidence>
<proteinExistence type="inferred from homology"/>
<accession>A0AA39RXE7</accession>
<name>A0AA39RXE7_ACESA</name>
<keyword evidence="3" id="KW-0560">Oxidoreductase</keyword>
<gene>
    <name evidence="4" type="ORF">LWI29_022972</name>
</gene>
<dbReference type="AlphaFoldDB" id="A0AA39RXE7"/>
<reference evidence="4" key="2">
    <citation type="submission" date="2023-06" db="EMBL/GenBank/DDBJ databases">
        <authorList>
            <person name="Swenson N.G."/>
            <person name="Wegrzyn J.L."/>
            <person name="Mcevoy S.L."/>
        </authorList>
    </citation>
    <scope>NUCLEOTIDE SEQUENCE</scope>
    <source>
        <strain evidence="4">NS2018</strain>
        <tissue evidence="4">Leaf</tissue>
    </source>
</reference>
<dbReference type="GO" id="GO:0016020">
    <property type="term" value="C:membrane"/>
    <property type="evidence" value="ECO:0007669"/>
    <property type="project" value="TreeGrafter"/>
</dbReference>
<reference evidence="4" key="1">
    <citation type="journal article" date="2022" name="Plant J.">
        <title>Strategies of tolerance reflected in two North American maple genomes.</title>
        <authorList>
            <person name="McEvoy S.L."/>
            <person name="Sezen U.U."/>
            <person name="Trouern-Trend A."/>
            <person name="McMahon S.M."/>
            <person name="Schaberg P.G."/>
            <person name="Yang J."/>
            <person name="Wegrzyn J.L."/>
            <person name="Swenson N.G."/>
        </authorList>
    </citation>
    <scope>NUCLEOTIDE SEQUENCE</scope>
    <source>
        <strain evidence="4">NS2018</strain>
    </source>
</reference>
<dbReference type="InterPro" id="IPR036291">
    <property type="entry name" value="NAD(P)-bd_dom_sf"/>
</dbReference>
<dbReference type="PANTHER" id="PTHR43490">
    <property type="entry name" value="(+)-NEOMENTHOL DEHYDROGENASE"/>
    <property type="match status" value="1"/>
</dbReference>